<evidence type="ECO:0000256" key="2">
    <source>
        <dbReference type="SAM" id="MobiDB-lite"/>
    </source>
</evidence>
<organism evidence="4 5">
    <name type="scientific">Thalictrum thalictroides</name>
    <name type="common">Rue-anemone</name>
    <name type="synonym">Anemone thalictroides</name>
    <dbReference type="NCBI Taxonomy" id="46969"/>
    <lineage>
        <taxon>Eukaryota</taxon>
        <taxon>Viridiplantae</taxon>
        <taxon>Streptophyta</taxon>
        <taxon>Embryophyta</taxon>
        <taxon>Tracheophyta</taxon>
        <taxon>Spermatophyta</taxon>
        <taxon>Magnoliopsida</taxon>
        <taxon>Ranunculales</taxon>
        <taxon>Ranunculaceae</taxon>
        <taxon>Thalictroideae</taxon>
        <taxon>Thalictrum</taxon>
    </lineage>
</organism>
<feature type="compositionally biased region" description="Polar residues" evidence="2">
    <location>
        <begin position="67"/>
        <end position="78"/>
    </location>
</feature>
<feature type="domain" description="EF-hand" evidence="3">
    <location>
        <begin position="1"/>
        <end position="36"/>
    </location>
</feature>
<feature type="region of interest" description="Disordered" evidence="2">
    <location>
        <begin position="49"/>
        <end position="78"/>
    </location>
</feature>
<dbReference type="AlphaFoldDB" id="A0A7J6WRW0"/>
<dbReference type="GO" id="GO:0005509">
    <property type="term" value="F:calcium ion binding"/>
    <property type="evidence" value="ECO:0007669"/>
    <property type="project" value="InterPro"/>
</dbReference>
<dbReference type="Pfam" id="PF13202">
    <property type="entry name" value="EF-hand_5"/>
    <property type="match status" value="1"/>
</dbReference>
<keyword evidence="5" id="KW-1185">Reference proteome</keyword>
<sequence>MTVGEFKQWLNQFDADKDGRISKAELHEAIRSLGVRFTSWKTRRGLLAADDNNNGVAPNHDQLRGPDQNTSPPSNECE</sequence>
<dbReference type="SMART" id="SM00054">
    <property type="entry name" value="EFh"/>
    <property type="match status" value="1"/>
</dbReference>
<dbReference type="Gene3D" id="1.10.238.10">
    <property type="entry name" value="EF-hand"/>
    <property type="match status" value="1"/>
</dbReference>
<dbReference type="InterPro" id="IPR011992">
    <property type="entry name" value="EF-hand-dom_pair"/>
</dbReference>
<evidence type="ECO:0000313" key="4">
    <source>
        <dbReference type="EMBL" id="KAF5199723.1"/>
    </source>
</evidence>
<accession>A0A7J6WRW0</accession>
<keyword evidence="1" id="KW-0106">Calcium</keyword>
<dbReference type="InterPro" id="IPR002048">
    <property type="entry name" value="EF_hand_dom"/>
</dbReference>
<comment type="caution">
    <text evidence="4">The sequence shown here is derived from an EMBL/GenBank/DDBJ whole genome shotgun (WGS) entry which is preliminary data.</text>
</comment>
<protein>
    <recommendedName>
        <fullName evidence="3">EF-hand domain-containing protein</fullName>
    </recommendedName>
</protein>
<proteinExistence type="predicted"/>
<dbReference type="PROSITE" id="PS50222">
    <property type="entry name" value="EF_HAND_2"/>
    <property type="match status" value="1"/>
</dbReference>
<evidence type="ECO:0000259" key="3">
    <source>
        <dbReference type="PROSITE" id="PS50222"/>
    </source>
</evidence>
<name>A0A7J6WRW0_THATH</name>
<dbReference type="OrthoDB" id="26525at2759"/>
<dbReference type="SUPFAM" id="SSF47473">
    <property type="entry name" value="EF-hand"/>
    <property type="match status" value="1"/>
</dbReference>
<reference evidence="4 5" key="1">
    <citation type="submission" date="2020-06" db="EMBL/GenBank/DDBJ databases">
        <title>Transcriptomic and genomic resources for Thalictrum thalictroides and T. hernandezii: Facilitating candidate gene discovery in an emerging model plant lineage.</title>
        <authorList>
            <person name="Arias T."/>
            <person name="Riano-Pachon D.M."/>
            <person name="Di Stilio V.S."/>
        </authorList>
    </citation>
    <scope>NUCLEOTIDE SEQUENCE [LARGE SCALE GENOMIC DNA]</scope>
    <source>
        <strain evidence="5">cv. WT478/WT964</strain>
        <tissue evidence="4">Leaves</tissue>
    </source>
</reference>
<evidence type="ECO:0000256" key="1">
    <source>
        <dbReference type="ARBA" id="ARBA00022837"/>
    </source>
</evidence>
<dbReference type="EMBL" id="JABWDY010011522">
    <property type="protein sequence ID" value="KAF5199723.1"/>
    <property type="molecule type" value="Genomic_DNA"/>
</dbReference>
<dbReference type="InterPro" id="IPR018247">
    <property type="entry name" value="EF_Hand_1_Ca_BS"/>
</dbReference>
<dbReference type="PROSITE" id="PS00018">
    <property type="entry name" value="EF_HAND_1"/>
    <property type="match status" value="1"/>
</dbReference>
<dbReference type="Proteomes" id="UP000554482">
    <property type="component" value="Unassembled WGS sequence"/>
</dbReference>
<gene>
    <name evidence="4" type="ORF">FRX31_010683</name>
</gene>
<evidence type="ECO:0000313" key="5">
    <source>
        <dbReference type="Proteomes" id="UP000554482"/>
    </source>
</evidence>